<evidence type="ECO:0000313" key="4">
    <source>
        <dbReference type="Proteomes" id="UP000279760"/>
    </source>
</evidence>
<evidence type="ECO:0000256" key="2">
    <source>
        <dbReference type="ARBA" id="ARBA00022737"/>
    </source>
</evidence>
<dbReference type="AlphaFoldDB" id="A0A3G4VGS9"/>
<gene>
    <name evidence="3" type="ORF">ECB94_22165</name>
</gene>
<dbReference type="SUPFAM" id="SSF117281">
    <property type="entry name" value="Kelch motif"/>
    <property type="match status" value="1"/>
</dbReference>
<dbReference type="Pfam" id="PF24996">
    <property type="entry name" value="NANM"/>
    <property type="match status" value="1"/>
</dbReference>
<protein>
    <submittedName>
        <fullName evidence="3">YjhT family mutarotase</fullName>
    </submittedName>
</protein>
<evidence type="ECO:0000256" key="1">
    <source>
        <dbReference type="ARBA" id="ARBA00022441"/>
    </source>
</evidence>
<dbReference type="RefSeq" id="WP_124941708.1">
    <property type="nucleotide sequence ID" value="NZ_CP033578.1"/>
</dbReference>
<dbReference type="EMBL" id="CP033578">
    <property type="protein sequence ID" value="AYV23980.1"/>
    <property type="molecule type" value="Genomic_DNA"/>
</dbReference>
<reference evidence="3 4" key="1">
    <citation type="submission" date="2018-11" db="EMBL/GenBank/DDBJ databases">
        <title>Complete Genome Sequence of Vbrio mediterranei 117-T6: a Potential Pathogen Bacteria Isolated from the Conchocelis of Pyropia.</title>
        <authorList>
            <person name="Liu Q."/>
        </authorList>
    </citation>
    <scope>NUCLEOTIDE SEQUENCE [LARGE SCALE GENOMIC DNA]</scope>
    <source>
        <strain evidence="3 4">117-T6</strain>
    </source>
</reference>
<dbReference type="InterPro" id="IPR015915">
    <property type="entry name" value="Kelch-typ_b-propeller"/>
</dbReference>
<dbReference type="InterPro" id="IPR019936">
    <property type="entry name" value="NanM_proteobact"/>
</dbReference>
<keyword evidence="2" id="KW-0677">Repeat</keyword>
<evidence type="ECO:0000313" key="3">
    <source>
        <dbReference type="EMBL" id="AYV23980.1"/>
    </source>
</evidence>
<sequence>MTICLTALPPLPISMKNGIGGLLGRRLYTGLGSAGKRFYYLDMDDVELGWQLAQPFPGCDRNDAASVTTDTGIYVFSGAGKMDTDPHVRVLTDSYFFSKETQTWSKLDTTIPVGLLGASATSISDHQLIFIGGYCKETFDSLFARLSKVSSATDERSILDSFMSQPIEAYGWNPHIWMFDTRTLRWSKLADNPYLPNCGAGLIEKDQQILLIEGEIKPGLRSLETKRFQIKTDGSIECDLLPTIVQNEPKHEGIAGGFVGLIDNIPTVAGGAFFVGSQKRFQQGHLFSHQGLVKHYSNTIWQLNGSQWNKVGNLSDGQAYGVSVSIDNGIAILGGENQQGESITDCFIMSN</sequence>
<dbReference type="Proteomes" id="UP000279760">
    <property type="component" value="Chromosome 2"/>
</dbReference>
<organism evidence="3 4">
    <name type="scientific">Vibrio mediterranei</name>
    <dbReference type="NCBI Taxonomy" id="689"/>
    <lineage>
        <taxon>Bacteria</taxon>
        <taxon>Pseudomonadati</taxon>
        <taxon>Pseudomonadota</taxon>
        <taxon>Gammaproteobacteria</taxon>
        <taxon>Vibrionales</taxon>
        <taxon>Vibrionaceae</taxon>
        <taxon>Vibrio</taxon>
    </lineage>
</organism>
<dbReference type="NCBIfam" id="TIGR03547">
    <property type="entry name" value="muta_rot_YjhT"/>
    <property type="match status" value="1"/>
</dbReference>
<dbReference type="Gene3D" id="2.120.10.80">
    <property type="entry name" value="Kelch-type beta propeller"/>
    <property type="match status" value="1"/>
</dbReference>
<dbReference type="InterPro" id="IPR056734">
    <property type="entry name" value="NANM"/>
</dbReference>
<proteinExistence type="predicted"/>
<name>A0A3G4VGS9_9VIBR</name>
<accession>A0A3G4VGS9</accession>
<keyword evidence="1" id="KW-0880">Kelch repeat</keyword>